<dbReference type="PANTHER" id="PTHR43429">
    <property type="entry name" value="PYRIDINE NUCLEOTIDE-DISULFIDE OXIDOREDUCTASE DOMAIN-CONTAINING"/>
    <property type="match status" value="1"/>
</dbReference>
<dbReference type="PATRIC" id="fig|1121439.3.peg.2367"/>
<comment type="similarity">
    <text evidence="2">Belongs to the FAD-dependent oxidoreductase family.</text>
</comment>
<comment type="caution">
    <text evidence="7">The sequence shown here is derived from an EMBL/GenBank/DDBJ whole genome shotgun (WGS) entry which is preliminary data.</text>
</comment>
<dbReference type="InterPro" id="IPR036188">
    <property type="entry name" value="FAD/NAD-bd_sf"/>
</dbReference>
<name>S7T2V7_9BACT</name>
<dbReference type="PANTHER" id="PTHR43429:SF3">
    <property type="entry name" value="NITRITE REDUCTASE [NAD(P)H]"/>
    <property type="match status" value="1"/>
</dbReference>
<dbReference type="AlphaFoldDB" id="S7T2V7"/>
<gene>
    <name evidence="7" type="ORF">dsat_0996</name>
</gene>
<dbReference type="InterPro" id="IPR016156">
    <property type="entry name" value="FAD/NAD-linked_Rdtase_dimer_sf"/>
</dbReference>
<evidence type="ECO:0000259" key="6">
    <source>
        <dbReference type="Pfam" id="PF18267"/>
    </source>
</evidence>
<dbReference type="SUPFAM" id="SSF51905">
    <property type="entry name" value="FAD/NAD(P)-binding domain"/>
    <property type="match status" value="2"/>
</dbReference>
<dbReference type="InterPro" id="IPR023753">
    <property type="entry name" value="FAD/NAD-binding_dom"/>
</dbReference>
<keyword evidence="8" id="KW-1185">Reference proteome</keyword>
<evidence type="ECO:0000256" key="4">
    <source>
        <dbReference type="ARBA" id="ARBA00022827"/>
    </source>
</evidence>
<dbReference type="Gene3D" id="3.30.390.30">
    <property type="match status" value="1"/>
</dbReference>
<evidence type="ECO:0000259" key="5">
    <source>
        <dbReference type="Pfam" id="PF07992"/>
    </source>
</evidence>
<dbReference type="Pfam" id="PF07992">
    <property type="entry name" value="Pyr_redox_2"/>
    <property type="match status" value="1"/>
</dbReference>
<reference evidence="7 8" key="1">
    <citation type="journal article" date="2013" name="Genome Announc.">
        <title>Draft genome sequences for three mercury-methylating, sulfate-reducing bacteria.</title>
        <authorList>
            <person name="Brown S.D."/>
            <person name="Hurt R.A.Jr."/>
            <person name="Gilmour C.C."/>
            <person name="Elias D.A."/>
        </authorList>
    </citation>
    <scope>NUCLEOTIDE SEQUENCE [LARGE SCALE GENOMIC DNA]</scope>
    <source>
        <strain evidence="7 8">DSM 16529</strain>
    </source>
</reference>
<evidence type="ECO:0000256" key="2">
    <source>
        <dbReference type="ARBA" id="ARBA00006442"/>
    </source>
</evidence>
<organism evidence="7 8">
    <name type="scientific">Alkalidesulfovibrio alkalitolerans DSM 16529</name>
    <dbReference type="NCBI Taxonomy" id="1121439"/>
    <lineage>
        <taxon>Bacteria</taxon>
        <taxon>Pseudomonadati</taxon>
        <taxon>Thermodesulfobacteriota</taxon>
        <taxon>Desulfovibrionia</taxon>
        <taxon>Desulfovibrionales</taxon>
        <taxon>Desulfovibrionaceae</taxon>
        <taxon>Alkalidesulfovibrio</taxon>
    </lineage>
</organism>
<comment type="cofactor">
    <cofactor evidence="1">
        <name>FAD</name>
        <dbReference type="ChEBI" id="CHEBI:57692"/>
    </cofactor>
</comment>
<keyword evidence="3" id="KW-0285">Flavoprotein</keyword>
<dbReference type="Pfam" id="PF18267">
    <property type="entry name" value="Rubredoxin_C"/>
    <property type="match status" value="1"/>
</dbReference>
<evidence type="ECO:0000313" key="8">
    <source>
        <dbReference type="Proteomes" id="UP000014975"/>
    </source>
</evidence>
<dbReference type="eggNOG" id="COG1251">
    <property type="taxonomic scope" value="Bacteria"/>
</dbReference>
<dbReference type="Gene3D" id="3.50.50.60">
    <property type="entry name" value="FAD/NAD(P)-binding domain"/>
    <property type="match status" value="2"/>
</dbReference>
<dbReference type="PRINTS" id="PR00411">
    <property type="entry name" value="PNDRDTASEI"/>
</dbReference>
<dbReference type="RefSeq" id="WP_020887693.1">
    <property type="nucleotide sequence ID" value="NZ_ATHI01000029.1"/>
</dbReference>
<evidence type="ECO:0000313" key="7">
    <source>
        <dbReference type="EMBL" id="EPR31407.1"/>
    </source>
</evidence>
<dbReference type="InterPro" id="IPR041575">
    <property type="entry name" value="Rubredoxin_C"/>
</dbReference>
<evidence type="ECO:0000256" key="1">
    <source>
        <dbReference type="ARBA" id="ARBA00001974"/>
    </source>
</evidence>
<dbReference type="InterPro" id="IPR050260">
    <property type="entry name" value="FAD-bd_OxRdtase"/>
</dbReference>
<accession>S7T2V7</accession>
<dbReference type="Proteomes" id="UP000014975">
    <property type="component" value="Unassembled WGS sequence"/>
</dbReference>
<dbReference type="STRING" id="1121439.dsat_0996"/>
<dbReference type="OrthoDB" id="9768666at2"/>
<feature type="domain" description="NADH-rubredoxin oxidoreductase C-terminal" evidence="6">
    <location>
        <begin position="317"/>
        <end position="390"/>
    </location>
</feature>
<dbReference type="PRINTS" id="PR00368">
    <property type="entry name" value="FADPNR"/>
</dbReference>
<feature type="domain" description="FAD/NAD(P)-binding" evidence="5">
    <location>
        <begin position="1"/>
        <end position="296"/>
    </location>
</feature>
<evidence type="ECO:0000256" key="3">
    <source>
        <dbReference type="ARBA" id="ARBA00022630"/>
    </source>
</evidence>
<dbReference type="GO" id="GO:0016491">
    <property type="term" value="F:oxidoreductase activity"/>
    <property type="evidence" value="ECO:0007669"/>
    <property type="project" value="InterPro"/>
</dbReference>
<proteinExistence type="inferred from homology"/>
<protein>
    <submittedName>
        <fullName evidence="7">Pyridine nucleotide-disulfide oxidoreductase, FAD/NAD(P)-binding domain containing protein</fullName>
    </submittedName>
</protein>
<dbReference type="EMBL" id="ATHI01000029">
    <property type="protein sequence ID" value="EPR31407.1"/>
    <property type="molecule type" value="Genomic_DNA"/>
</dbReference>
<keyword evidence="4" id="KW-0274">FAD</keyword>
<sequence length="429" mass="46138">MKYVIIGNGVASIGAIEGIRMHDREGEIIVLSEEDKATYGRPLISYYLAGKVKAEDMALRPPEFYERNKISVRLGSTVAAIDPVAQTVTTTDGEVIAYDRLLLATGGVPGAASIPGRDAPGVYSFTTWADADRLREITPTARRFVVIGAGLIALKAAEGLLLLGKDVTLVVRSRIMRAYFDEAAGSLVRRHLESKGMKFHQAAPEAVALDRSGRAVAVRTADAELPADCVIMATGVSPRIELAKAAGIECGKGVLCDDRMRTSAKNVFAAGDVAEALDMQSGRRAVTPIWPSAYNQGINAGINMAGANMPYPGGLSMNSITFFGLGTISVGLSNPPEEEVADGMYEVTVDADPQAMTYRKLVFARDRLVGCILIGHVDRAGIYTSFIQNRLPVTADVRRELLAGTASPLYWPDDVYAEKMIRREDAIRI</sequence>